<dbReference type="SUPFAM" id="SSF141000">
    <property type="entry name" value="Glu-tRNAGln amidotransferase C subunit"/>
    <property type="match status" value="1"/>
</dbReference>
<protein>
    <recommendedName>
        <fullName evidence="1">Aspartyl/glutamyl-tRNA(Asn/Gln) amidotransferase subunit C</fullName>
        <shortName evidence="1">Asp/Glu-ADT subunit C</shortName>
        <ecNumber evidence="1">6.3.5.-</ecNumber>
    </recommendedName>
</protein>
<dbReference type="EMBL" id="QZJW01000055">
    <property type="protein sequence ID" value="RJO60102.1"/>
    <property type="molecule type" value="Genomic_DNA"/>
</dbReference>
<proteinExistence type="inferred from homology"/>
<evidence type="ECO:0000256" key="1">
    <source>
        <dbReference type="HAMAP-Rule" id="MF_00122"/>
    </source>
</evidence>
<dbReference type="GO" id="GO:0006412">
    <property type="term" value="P:translation"/>
    <property type="evidence" value="ECO:0007669"/>
    <property type="project" value="UniProtKB-UniRule"/>
</dbReference>
<dbReference type="NCBIfam" id="TIGR00135">
    <property type="entry name" value="gatC"/>
    <property type="match status" value="1"/>
</dbReference>
<accession>A0A419DAL9</accession>
<comment type="subunit">
    <text evidence="1">Heterotrimer of A, B and C subunits.</text>
</comment>
<dbReference type="AlphaFoldDB" id="A0A419DAL9"/>
<comment type="function">
    <text evidence="1">Allows the formation of correctly charged Asn-tRNA(Asn) or Gln-tRNA(Gln) through the transamidation of misacylated Asp-tRNA(Asn) or Glu-tRNA(Gln) in organisms which lack either or both of asparaginyl-tRNA or glutaminyl-tRNA synthetases. The reaction takes place in the presence of glutamine and ATP through an activated phospho-Asp-tRNA(Asn) or phospho-Glu-tRNA(Gln).</text>
</comment>
<comment type="similarity">
    <text evidence="1">Belongs to the GatC family.</text>
</comment>
<name>A0A419DAL9_9BACT</name>
<keyword evidence="1" id="KW-0648">Protein biosynthesis</keyword>
<evidence type="ECO:0000313" key="3">
    <source>
        <dbReference type="Proteomes" id="UP000285655"/>
    </source>
</evidence>
<organism evidence="2 3">
    <name type="scientific">candidate division WS5 bacterium</name>
    <dbReference type="NCBI Taxonomy" id="2093353"/>
    <lineage>
        <taxon>Bacteria</taxon>
        <taxon>candidate division WS5</taxon>
    </lineage>
</organism>
<dbReference type="Pfam" id="PF02686">
    <property type="entry name" value="GatC"/>
    <property type="match status" value="1"/>
</dbReference>
<keyword evidence="1" id="KW-0067">ATP-binding</keyword>
<dbReference type="GO" id="GO:0050567">
    <property type="term" value="F:glutaminyl-tRNA synthase (glutamine-hydrolyzing) activity"/>
    <property type="evidence" value="ECO:0007669"/>
    <property type="project" value="UniProtKB-UniRule"/>
</dbReference>
<keyword evidence="2" id="KW-0808">Transferase</keyword>
<comment type="catalytic activity">
    <reaction evidence="1">
        <text>L-aspartyl-tRNA(Asn) + L-glutamine + ATP + H2O = L-asparaginyl-tRNA(Asn) + L-glutamate + ADP + phosphate + 2 H(+)</text>
        <dbReference type="Rhea" id="RHEA:14513"/>
        <dbReference type="Rhea" id="RHEA-COMP:9674"/>
        <dbReference type="Rhea" id="RHEA-COMP:9677"/>
        <dbReference type="ChEBI" id="CHEBI:15377"/>
        <dbReference type="ChEBI" id="CHEBI:15378"/>
        <dbReference type="ChEBI" id="CHEBI:29985"/>
        <dbReference type="ChEBI" id="CHEBI:30616"/>
        <dbReference type="ChEBI" id="CHEBI:43474"/>
        <dbReference type="ChEBI" id="CHEBI:58359"/>
        <dbReference type="ChEBI" id="CHEBI:78515"/>
        <dbReference type="ChEBI" id="CHEBI:78516"/>
        <dbReference type="ChEBI" id="CHEBI:456216"/>
    </reaction>
</comment>
<keyword evidence="1" id="KW-0547">Nucleotide-binding</keyword>
<evidence type="ECO:0000313" key="2">
    <source>
        <dbReference type="EMBL" id="RJO60102.1"/>
    </source>
</evidence>
<dbReference type="PANTHER" id="PTHR15004">
    <property type="entry name" value="GLUTAMYL-TRNA(GLN) AMIDOTRANSFERASE SUBUNIT C, MITOCHONDRIAL"/>
    <property type="match status" value="1"/>
</dbReference>
<sequence>MTMGSKISKEEVEYLAKLARVGLTDAEIAKYQKDLADILGYVEQLNEVNTDGVEPMAQGIGAKNITREDKIENVEGTPAELLQSAPEHEDGFIKVKRVFE</sequence>
<dbReference type="InterPro" id="IPR036113">
    <property type="entry name" value="Asp/Glu-ADT_sf_sub_c"/>
</dbReference>
<dbReference type="HAMAP" id="MF_00122">
    <property type="entry name" value="GatC"/>
    <property type="match status" value="1"/>
</dbReference>
<dbReference type="Proteomes" id="UP000285655">
    <property type="component" value="Unassembled WGS sequence"/>
</dbReference>
<comment type="caution">
    <text evidence="2">The sequence shown here is derived from an EMBL/GenBank/DDBJ whole genome shotgun (WGS) entry which is preliminary data.</text>
</comment>
<reference evidence="2 3" key="1">
    <citation type="journal article" date="2017" name="ISME J.">
        <title>Energy and carbon metabolisms in a deep terrestrial subsurface fluid microbial community.</title>
        <authorList>
            <person name="Momper L."/>
            <person name="Jungbluth S.P."/>
            <person name="Lee M.D."/>
            <person name="Amend J.P."/>
        </authorList>
    </citation>
    <scope>NUCLEOTIDE SEQUENCE [LARGE SCALE GENOMIC DNA]</scope>
    <source>
        <strain evidence="2">SURF_29</strain>
    </source>
</reference>
<dbReference type="GO" id="GO:0016740">
    <property type="term" value="F:transferase activity"/>
    <property type="evidence" value="ECO:0007669"/>
    <property type="project" value="UniProtKB-KW"/>
</dbReference>
<dbReference type="PANTHER" id="PTHR15004:SF0">
    <property type="entry name" value="GLUTAMYL-TRNA(GLN) AMIDOTRANSFERASE SUBUNIT C, MITOCHONDRIAL"/>
    <property type="match status" value="1"/>
</dbReference>
<gene>
    <name evidence="1 2" type="primary">gatC</name>
    <name evidence="2" type="ORF">C4544_07100</name>
</gene>
<dbReference type="Gene3D" id="1.10.20.60">
    <property type="entry name" value="Glu-tRNAGln amidotransferase C subunit, N-terminal domain"/>
    <property type="match status" value="1"/>
</dbReference>
<dbReference type="GO" id="GO:0006450">
    <property type="term" value="P:regulation of translational fidelity"/>
    <property type="evidence" value="ECO:0007669"/>
    <property type="project" value="InterPro"/>
</dbReference>
<dbReference type="InterPro" id="IPR003837">
    <property type="entry name" value="GatC"/>
</dbReference>
<dbReference type="GO" id="GO:0005524">
    <property type="term" value="F:ATP binding"/>
    <property type="evidence" value="ECO:0007669"/>
    <property type="project" value="UniProtKB-KW"/>
</dbReference>
<comment type="catalytic activity">
    <reaction evidence="1">
        <text>L-glutamyl-tRNA(Gln) + L-glutamine + ATP + H2O = L-glutaminyl-tRNA(Gln) + L-glutamate + ADP + phosphate + H(+)</text>
        <dbReference type="Rhea" id="RHEA:17521"/>
        <dbReference type="Rhea" id="RHEA-COMP:9681"/>
        <dbReference type="Rhea" id="RHEA-COMP:9684"/>
        <dbReference type="ChEBI" id="CHEBI:15377"/>
        <dbReference type="ChEBI" id="CHEBI:15378"/>
        <dbReference type="ChEBI" id="CHEBI:29985"/>
        <dbReference type="ChEBI" id="CHEBI:30616"/>
        <dbReference type="ChEBI" id="CHEBI:43474"/>
        <dbReference type="ChEBI" id="CHEBI:58359"/>
        <dbReference type="ChEBI" id="CHEBI:78520"/>
        <dbReference type="ChEBI" id="CHEBI:78521"/>
        <dbReference type="ChEBI" id="CHEBI:456216"/>
    </reaction>
</comment>
<dbReference type="EC" id="6.3.5.-" evidence="1"/>
<dbReference type="GO" id="GO:0050566">
    <property type="term" value="F:asparaginyl-tRNA synthase (glutamine-hydrolyzing) activity"/>
    <property type="evidence" value="ECO:0007669"/>
    <property type="project" value="RHEA"/>
</dbReference>
<keyword evidence="1" id="KW-0436">Ligase</keyword>
<dbReference type="GO" id="GO:0070681">
    <property type="term" value="P:glutaminyl-tRNAGln biosynthesis via transamidation"/>
    <property type="evidence" value="ECO:0007669"/>
    <property type="project" value="TreeGrafter"/>
</dbReference>